<organism evidence="2 3">
    <name type="scientific">Cupriavidus metallidurans</name>
    <dbReference type="NCBI Taxonomy" id="119219"/>
    <lineage>
        <taxon>Bacteria</taxon>
        <taxon>Pseudomonadati</taxon>
        <taxon>Pseudomonadota</taxon>
        <taxon>Betaproteobacteria</taxon>
        <taxon>Burkholderiales</taxon>
        <taxon>Burkholderiaceae</taxon>
        <taxon>Cupriavidus</taxon>
    </lineage>
</organism>
<dbReference type="Proteomes" id="UP000253772">
    <property type="component" value="Chromosome c1"/>
</dbReference>
<dbReference type="AlphaFoldDB" id="A0A482IN34"/>
<name>A0A482IN34_9BURK</name>
<keyword evidence="1" id="KW-1133">Transmembrane helix</keyword>
<dbReference type="RefSeq" id="WP_133258043.1">
    <property type="nucleotide sequence ID" value="NZ_CP037900.1"/>
</dbReference>
<accession>A0A482IN34</accession>
<dbReference type="OrthoDB" id="8970741at2"/>
<gene>
    <name evidence="2" type="ORF">DDF84_006290</name>
</gene>
<evidence type="ECO:0000256" key="1">
    <source>
        <dbReference type="SAM" id="Phobius"/>
    </source>
</evidence>
<keyword evidence="1" id="KW-0472">Membrane</keyword>
<reference evidence="2 3" key="1">
    <citation type="submission" date="2019-03" db="EMBL/GenBank/DDBJ databases">
        <title>Comparative insights into the high quality Complete genome sequence of highly metal resistant Cupriavidus metallidurans strain BS1 isolated from a gold-copper mine.</title>
        <authorList>
            <person name="Mazhar H.S."/>
            <person name="Rensing C."/>
        </authorList>
    </citation>
    <scope>NUCLEOTIDE SEQUENCE [LARGE SCALE GENOMIC DNA]</scope>
    <source>
        <strain evidence="2 3">BS1</strain>
    </source>
</reference>
<sequence length="140" mass="14764">MLTILEAIGAALKAIFATPERIFVAAVLVILALSGGAVLTYRHERDAARAELSQAQTDLGKAQADNRELTGMIGTQNAAVSDLEAQAKLRQYQAAKADADAQAAQSKYTLLAGKIQAQAAGADQCASLHGLRLTYVKERP</sequence>
<evidence type="ECO:0000313" key="3">
    <source>
        <dbReference type="Proteomes" id="UP000253772"/>
    </source>
</evidence>
<proteinExistence type="predicted"/>
<dbReference type="EMBL" id="CP037900">
    <property type="protein sequence ID" value="QBP09392.1"/>
    <property type="molecule type" value="Genomic_DNA"/>
</dbReference>
<evidence type="ECO:0000313" key="2">
    <source>
        <dbReference type="EMBL" id="QBP09392.1"/>
    </source>
</evidence>
<protein>
    <submittedName>
        <fullName evidence="2">Uncharacterized protein</fullName>
    </submittedName>
</protein>
<keyword evidence="1" id="KW-0812">Transmembrane</keyword>
<feature type="transmembrane region" description="Helical" evidence="1">
    <location>
        <begin position="22"/>
        <end position="41"/>
    </location>
</feature>